<dbReference type="Proteomes" id="UP000006844">
    <property type="component" value="Chromosome"/>
</dbReference>
<dbReference type="InterPro" id="IPR004104">
    <property type="entry name" value="Gfo/Idh/MocA-like_OxRdtase_C"/>
</dbReference>
<feature type="domain" description="Gfo/Idh/MocA-like oxidoreductase N-terminal" evidence="3">
    <location>
        <begin position="5"/>
        <end position="118"/>
    </location>
</feature>
<keyword evidence="2" id="KW-0560">Oxidoreductase</keyword>
<dbReference type="PANTHER" id="PTHR43708">
    <property type="entry name" value="CONSERVED EXPRESSED OXIDOREDUCTASE (EUROFUNG)"/>
    <property type="match status" value="1"/>
</dbReference>
<evidence type="ECO:0000256" key="2">
    <source>
        <dbReference type="ARBA" id="ARBA00023002"/>
    </source>
</evidence>
<dbReference type="SUPFAM" id="SSF51735">
    <property type="entry name" value="NAD(P)-binding Rossmann-fold domains"/>
    <property type="match status" value="1"/>
</dbReference>
<dbReference type="InterPro" id="IPR000683">
    <property type="entry name" value="Gfo/Idh/MocA-like_OxRdtase_N"/>
</dbReference>
<evidence type="ECO:0000313" key="6">
    <source>
        <dbReference type="Proteomes" id="UP000006844"/>
    </source>
</evidence>
<dbReference type="Gene3D" id="3.30.360.10">
    <property type="entry name" value="Dihydrodipicolinate Reductase, domain 2"/>
    <property type="match status" value="1"/>
</dbReference>
<name>E8V8J2_TERSS</name>
<protein>
    <submittedName>
        <fullName evidence="5">Oxidoreductase domain protein</fullName>
    </submittedName>
</protein>
<sequence>MSQDIKVGVAGFGLAGRVFHAPFVSAVPGLELSVLFQRSGDTAQAAYPSTRIVRSLEDLLASDIGLVVVATPNATHFEFAKAALQAGKHVVVDKPVTATSDEAAELTALALSKELVFAPFHNRRWDGDFLTVKKLIAEGTLGRVSSFESHFDRFRPVQRQGTWKEQAGDMHSLLMDLGPHLIDQALALFGKPDSVWGSSRSDRDVTAIQDAFDISLRYTVESKPLTVWLRSTMLAADPSPRLLVHGTKGSFKKLGVDPQEPAIVAGAKVPPMEDPSWLQEAESAWGTLTLAPNPAEPAKLERTQVKTERGDYRGFYANVRDAVLGAASLAVTGQDAVRALRIIEMVLESSRTGASIKPEAATW</sequence>
<feature type="domain" description="Gfo/Idh/MocA-like oxidoreductase C-terminal" evidence="4">
    <location>
        <begin position="133"/>
        <end position="356"/>
    </location>
</feature>
<dbReference type="EMBL" id="CP002467">
    <property type="protein sequence ID" value="ADV82971.1"/>
    <property type="molecule type" value="Genomic_DNA"/>
</dbReference>
<reference evidence="5 6" key="1">
    <citation type="journal article" date="2012" name="Stand. Genomic Sci.">
        <title>Complete genome sequence of Terriglobus saanensis type strain SP1PR4(T), an Acidobacteria from tundra soil.</title>
        <authorList>
            <person name="Rawat S.R."/>
            <person name="Mannisto M.K."/>
            <person name="Starovoytov V."/>
            <person name="Goodwin L."/>
            <person name="Nolan M."/>
            <person name="Hauser L."/>
            <person name="Land M."/>
            <person name="Davenport K.W."/>
            <person name="Woyke T."/>
            <person name="Haggblom M.M."/>
        </authorList>
    </citation>
    <scope>NUCLEOTIDE SEQUENCE</scope>
    <source>
        <strain evidence="6">ATCC BAA-1853 / DSM 23119 / SP1PR4</strain>
    </source>
</reference>
<gene>
    <name evidence="5" type="ordered locus">AciPR4_2169</name>
</gene>
<dbReference type="AlphaFoldDB" id="E8V8J2"/>
<evidence type="ECO:0000259" key="4">
    <source>
        <dbReference type="Pfam" id="PF02894"/>
    </source>
</evidence>
<dbReference type="RefSeq" id="WP_013568704.1">
    <property type="nucleotide sequence ID" value="NC_014963.1"/>
</dbReference>
<dbReference type="GO" id="GO:0000166">
    <property type="term" value="F:nucleotide binding"/>
    <property type="evidence" value="ECO:0007669"/>
    <property type="project" value="InterPro"/>
</dbReference>
<organism evidence="5 6">
    <name type="scientific">Terriglobus saanensis (strain ATCC BAA-1853 / DSM 23119 / SP1PR4)</name>
    <dbReference type="NCBI Taxonomy" id="401053"/>
    <lineage>
        <taxon>Bacteria</taxon>
        <taxon>Pseudomonadati</taxon>
        <taxon>Acidobacteriota</taxon>
        <taxon>Terriglobia</taxon>
        <taxon>Terriglobales</taxon>
        <taxon>Acidobacteriaceae</taxon>
        <taxon>Terriglobus</taxon>
    </lineage>
</organism>
<evidence type="ECO:0000256" key="1">
    <source>
        <dbReference type="ARBA" id="ARBA00010928"/>
    </source>
</evidence>
<proteinExistence type="inferred from homology"/>
<dbReference type="eggNOG" id="COG0673">
    <property type="taxonomic scope" value="Bacteria"/>
</dbReference>
<dbReference type="KEGG" id="tsa:AciPR4_2169"/>
<accession>E8V8J2</accession>
<comment type="similarity">
    <text evidence="1">Belongs to the Gfo/Idh/MocA family.</text>
</comment>
<dbReference type="HOGENOM" id="CLU_023194_19_1_0"/>
<dbReference type="STRING" id="401053.AciPR4_2169"/>
<dbReference type="PANTHER" id="PTHR43708:SF5">
    <property type="entry name" value="CONSERVED EXPRESSED OXIDOREDUCTASE (EUROFUNG)-RELATED"/>
    <property type="match status" value="1"/>
</dbReference>
<dbReference type="GO" id="GO:0016491">
    <property type="term" value="F:oxidoreductase activity"/>
    <property type="evidence" value="ECO:0007669"/>
    <property type="project" value="UniProtKB-KW"/>
</dbReference>
<evidence type="ECO:0000259" key="3">
    <source>
        <dbReference type="Pfam" id="PF01408"/>
    </source>
</evidence>
<dbReference type="Gene3D" id="3.40.50.720">
    <property type="entry name" value="NAD(P)-binding Rossmann-like Domain"/>
    <property type="match status" value="1"/>
</dbReference>
<evidence type="ECO:0000313" key="5">
    <source>
        <dbReference type="EMBL" id="ADV82971.1"/>
    </source>
</evidence>
<dbReference type="Pfam" id="PF02894">
    <property type="entry name" value="GFO_IDH_MocA_C"/>
    <property type="match status" value="1"/>
</dbReference>
<dbReference type="InterPro" id="IPR051317">
    <property type="entry name" value="Gfo/Idh/MocA_oxidoreduct"/>
</dbReference>
<keyword evidence="6" id="KW-1185">Reference proteome</keyword>
<dbReference type="Pfam" id="PF01408">
    <property type="entry name" value="GFO_IDH_MocA"/>
    <property type="match status" value="1"/>
</dbReference>
<dbReference type="InterPro" id="IPR036291">
    <property type="entry name" value="NAD(P)-bd_dom_sf"/>
</dbReference>